<dbReference type="RefSeq" id="XP_033460576.1">
    <property type="nucleotide sequence ID" value="XM_033599587.1"/>
</dbReference>
<sequence>MESSKSFAPLIAGMDSRCACYYSSHNRDKDLFVAGDDAEIDVRLLSVPLLFSMFGKSRSRPKRRPFGASHREQTRNSRPAFCLCDLFANLNRGNEFCVNTMSMSRSVSQIVTCRRSLGLQIVAIPELGQVQAACRTNRVVRQRYDREVEGEVTR</sequence>
<evidence type="ECO:0000313" key="2">
    <source>
        <dbReference type="RefSeq" id="XP_033460576.1"/>
    </source>
</evidence>
<keyword evidence="1" id="KW-1185">Reference proteome</keyword>
<organism evidence="2">
    <name type="scientific">Dissoconium aciculare CBS 342.82</name>
    <dbReference type="NCBI Taxonomy" id="1314786"/>
    <lineage>
        <taxon>Eukaryota</taxon>
        <taxon>Fungi</taxon>
        <taxon>Dikarya</taxon>
        <taxon>Ascomycota</taxon>
        <taxon>Pezizomycotina</taxon>
        <taxon>Dothideomycetes</taxon>
        <taxon>Dothideomycetidae</taxon>
        <taxon>Mycosphaerellales</taxon>
        <taxon>Dissoconiaceae</taxon>
        <taxon>Dissoconium</taxon>
    </lineage>
</organism>
<reference evidence="2" key="1">
    <citation type="submission" date="2020-01" db="EMBL/GenBank/DDBJ databases">
        <authorList>
            <consortium name="DOE Joint Genome Institute"/>
            <person name="Haridas S."/>
            <person name="Albert R."/>
            <person name="Binder M."/>
            <person name="Bloem J."/>
            <person name="Labutti K."/>
            <person name="Salamov A."/>
            <person name="Andreopoulos B."/>
            <person name="Baker S.E."/>
            <person name="Barry K."/>
            <person name="Bills G."/>
            <person name="Bluhm B.H."/>
            <person name="Cannon C."/>
            <person name="Castanera R."/>
            <person name="Culley D.E."/>
            <person name="Daum C."/>
            <person name="Ezra D."/>
            <person name="Gonzalez J.B."/>
            <person name="Henrissat B."/>
            <person name="Kuo A."/>
            <person name="Liang C."/>
            <person name="Lipzen A."/>
            <person name="Lutzoni F."/>
            <person name="Magnuson J."/>
            <person name="Mondo S."/>
            <person name="Nolan M."/>
            <person name="Ohm R."/>
            <person name="Pangilinan J."/>
            <person name="Park H.-J."/>
            <person name="Ramirez L."/>
            <person name="Alfaro M."/>
            <person name="Sun H."/>
            <person name="Tritt A."/>
            <person name="Yoshinaga Y."/>
            <person name="Zwiers L.-H."/>
            <person name="Turgeon B.G."/>
            <person name="Goodwin S.B."/>
            <person name="Spatafora J.W."/>
            <person name="Crous P.W."/>
            <person name="Grigoriev I.V."/>
        </authorList>
    </citation>
    <scope>NUCLEOTIDE SEQUENCE</scope>
    <source>
        <strain evidence="2">CBS 342.82</strain>
    </source>
</reference>
<name>A0A6J3M6A6_9PEZI</name>
<dbReference type="GeneID" id="54357386"/>
<reference evidence="2" key="3">
    <citation type="submission" date="2025-08" db="UniProtKB">
        <authorList>
            <consortium name="RefSeq"/>
        </authorList>
    </citation>
    <scope>IDENTIFICATION</scope>
    <source>
        <strain evidence="2">CBS 342.82</strain>
    </source>
</reference>
<gene>
    <name evidence="2" type="ORF">K489DRAFT_198965</name>
</gene>
<accession>A0A6J3M6A6</accession>
<dbReference type="Proteomes" id="UP000504637">
    <property type="component" value="Unplaced"/>
</dbReference>
<reference evidence="2" key="2">
    <citation type="submission" date="2020-04" db="EMBL/GenBank/DDBJ databases">
        <authorList>
            <consortium name="NCBI Genome Project"/>
        </authorList>
    </citation>
    <scope>NUCLEOTIDE SEQUENCE</scope>
    <source>
        <strain evidence="2">CBS 342.82</strain>
    </source>
</reference>
<proteinExistence type="predicted"/>
<dbReference type="AlphaFoldDB" id="A0A6J3M6A6"/>
<evidence type="ECO:0000313" key="1">
    <source>
        <dbReference type="Proteomes" id="UP000504637"/>
    </source>
</evidence>
<protein>
    <submittedName>
        <fullName evidence="2">Uncharacterized protein</fullName>
    </submittedName>
</protein>